<name>A0A2P0VP85_9VIRU</name>
<accession>A0A2P0VP85</accession>
<keyword evidence="2" id="KW-1185">Reference proteome</keyword>
<dbReference type="SMART" id="SM01425">
    <property type="entry name" value="EsV_1_7"/>
    <property type="match status" value="8"/>
</dbReference>
<dbReference type="Gene3D" id="6.10.140.110">
    <property type="match status" value="1"/>
</dbReference>
<evidence type="ECO:0000313" key="1">
    <source>
        <dbReference type="EMBL" id="AUF82718.1"/>
    </source>
</evidence>
<dbReference type="InterPro" id="IPR043822">
    <property type="entry name" value="EsV_1_7_cys"/>
</dbReference>
<reference evidence="1" key="1">
    <citation type="journal article" date="2018" name="Virology">
        <title>A giant virus infecting green algae encodes key fermentation genes.</title>
        <authorList>
            <person name="Schvarcz C.R."/>
            <person name="Steward G.F."/>
        </authorList>
    </citation>
    <scope>NUCLEOTIDE SEQUENCE [LARGE SCALE GENOMIC DNA]</scope>
</reference>
<gene>
    <name evidence="1" type="ORF">TetV_636</name>
</gene>
<organism evidence="1">
    <name type="scientific">Tetraselmis virus 1</name>
    <dbReference type="NCBI Taxonomy" id="2060617"/>
    <lineage>
        <taxon>Viruses</taxon>
        <taxon>Varidnaviria</taxon>
        <taxon>Bamfordvirae</taxon>
        <taxon>Nucleocytoviricota</taxon>
        <taxon>Megaviricetes</taxon>
        <taxon>Imitervirales</taxon>
        <taxon>Allomimiviridae</taxon>
        <taxon>Oceanusvirus</taxon>
        <taxon>Oceanusvirus kaneohense</taxon>
    </lineage>
</organism>
<protein>
    <submittedName>
        <fullName evidence="1">Uncharacterized protein</fullName>
    </submittedName>
</protein>
<proteinExistence type="predicted"/>
<dbReference type="Proteomes" id="UP000244773">
    <property type="component" value="Segment"/>
</dbReference>
<evidence type="ECO:0000313" key="2">
    <source>
        <dbReference type="Proteomes" id="UP000244773"/>
    </source>
</evidence>
<sequence>MDIIESSSNATLACEKCDKHANYGYEWKKPRWCVQHKPEDAKDVVSKQCEHLGCCVQPIYGYEWKKPRWCSKHAPGDSMDVVHKKCEHPECSVVSSYGYEWKKPRWCVQHKPEDAKDVVHKKCEHPECSVKPSYGYEWKKPRWCVQHKPEDAKDVVSKKCEHLGCCVQPIYGYEWKKPRWCSKHAPEDAKDVVSKKCEHPECSVKPSYGYEWMKPRWCSKHAPEDAKDVVSKKCEHPECSVRPSYGYEWKKPRWCSKHAPEDAKDVVSKKCEHPECSVVSSYGYEWMKPRWCVQHAPDDAKDVVHKMCSSCNLTYPIKNENKCASCLSMEDPKRLDKYLFRQRMFVGTTPDEISRNDYLSQRGYNRGMINRLSEIENRLYDTNRFVNDDKSIQGTRNCLKVINRGSSGSLRVDSWIQLSGGTMIFEPAEDQHGGETAEDGHKYSPSCELSRAFQLAESVMDHDHTTPTHLVFCNTDDFIHNGVEYKSAFAGKTNKMRGIRKTVFLGRMEQITQYCHNILQELSKPVDDSVPVVHIHLINYSDNHIELYREQKAAFEDSNGSFVLHTFHTDV</sequence>
<dbReference type="Pfam" id="PF19114">
    <property type="entry name" value="EsV_1_7_cys"/>
    <property type="match status" value="8"/>
</dbReference>
<dbReference type="EMBL" id="KY322437">
    <property type="protein sequence ID" value="AUF82718.1"/>
    <property type="molecule type" value="Genomic_DNA"/>
</dbReference>